<proteinExistence type="predicted"/>
<evidence type="ECO:0000313" key="3">
    <source>
        <dbReference type="EMBL" id="CAH9128993.1"/>
    </source>
</evidence>
<name>A0AAV0F0K2_9ASTE</name>
<dbReference type="Proteomes" id="UP001152523">
    <property type="component" value="Unassembled WGS sequence"/>
</dbReference>
<feature type="domain" description="Transposase (putative) gypsy type" evidence="2">
    <location>
        <begin position="182"/>
        <end position="244"/>
    </location>
</feature>
<keyword evidence="4" id="KW-1185">Reference proteome</keyword>
<feature type="compositionally biased region" description="Polar residues" evidence="1">
    <location>
        <begin position="15"/>
        <end position="28"/>
    </location>
</feature>
<dbReference type="AlphaFoldDB" id="A0AAV0F0K2"/>
<reference evidence="3" key="1">
    <citation type="submission" date="2022-07" db="EMBL/GenBank/DDBJ databases">
        <authorList>
            <person name="Macas J."/>
            <person name="Novak P."/>
            <person name="Neumann P."/>
        </authorList>
    </citation>
    <scope>NUCLEOTIDE SEQUENCE</scope>
</reference>
<evidence type="ECO:0000259" key="2">
    <source>
        <dbReference type="Pfam" id="PF04195"/>
    </source>
</evidence>
<protein>
    <recommendedName>
        <fullName evidence="2">Transposase (putative) gypsy type domain-containing protein</fullName>
    </recommendedName>
</protein>
<evidence type="ECO:0000256" key="1">
    <source>
        <dbReference type="SAM" id="MobiDB-lite"/>
    </source>
</evidence>
<feature type="region of interest" description="Disordered" evidence="1">
    <location>
        <begin position="106"/>
        <end position="126"/>
    </location>
</feature>
<dbReference type="EMBL" id="CAMAPF010000954">
    <property type="protein sequence ID" value="CAH9128993.1"/>
    <property type="molecule type" value="Genomic_DNA"/>
</dbReference>
<dbReference type="PANTHER" id="PTHR31099:SF28">
    <property type="entry name" value="F5J5.12"/>
    <property type="match status" value="1"/>
</dbReference>
<feature type="region of interest" description="Disordered" evidence="1">
    <location>
        <begin position="1"/>
        <end position="28"/>
    </location>
</feature>
<dbReference type="Pfam" id="PF04195">
    <property type="entry name" value="Transposase_28"/>
    <property type="match status" value="1"/>
</dbReference>
<sequence>MCRWAPSRLTMQHGGCSSHQKNAQGSHTAMQVGVQPLPKPSDSGLSAITEGKHEAAMKPIRASRGPRPRMHVGKVTGQQAEILPGVAPTKRVTVFEGRLLNVPDRARTQPVDVSDSDDDSGAWEDPNSWWDLDNSGIVNLPPCVQDEDLAVARSLIGAECSSKIPEATEVLSDPPIPYFGVHIRSLELGMVVPLHPFLVRFLHFLGVAPGQLAPAAHMFVAAFVARCEDVGLTPTIDLFFSCFQWRASNFFASVSQRPVSKLFRSGYPDSGSRWKKRWIWVSDPTLPSPPFQWGERLRKCDRVALSPDLKSSIEVLSAGGPRSISSYLGDRHSLSLGLAILYFTLLILTFSSADVPDRPEKHIAGAESDDDDEEAQPFIARVAPTATKEKEHGAPPNLVAQIPRRVRVTFGPQPAAPAKKKQKRDIVDLLVELDESDDEEVEPHLATAPVAPQVAAGTGHGAPLGREGHVLEGATVTPEFQSAGQAHEDAGEKMAERVRCDTQHTVVYTFPSPGASIMHEGFPVVDYASAILPPGDLARMTSQGFQPLLEDSIRTHVDGLAKTIGALWAANHSQAKLQREVDEVRAALQAREKAFSELQLLHAREREEVAKKAILEFKASDEFQKTISDRVEAKESDLVNKWLKTDEGEYWHAREVLYAFQCGKYLTQRKLYDQLEGLGPDFYPSVLGLPARMKKPEAAIALLPPGVYRQEEESGNSNEWCWFFPRPSEDMVPLASGQQEGAQESGQDLVAMLDEIPEANGNGHVLP</sequence>
<dbReference type="InterPro" id="IPR007321">
    <property type="entry name" value="Transposase_28"/>
</dbReference>
<gene>
    <name evidence="3" type="ORF">CEPIT_LOCUS29500</name>
</gene>
<organism evidence="3 4">
    <name type="scientific">Cuscuta epithymum</name>
    <dbReference type="NCBI Taxonomy" id="186058"/>
    <lineage>
        <taxon>Eukaryota</taxon>
        <taxon>Viridiplantae</taxon>
        <taxon>Streptophyta</taxon>
        <taxon>Embryophyta</taxon>
        <taxon>Tracheophyta</taxon>
        <taxon>Spermatophyta</taxon>
        <taxon>Magnoliopsida</taxon>
        <taxon>eudicotyledons</taxon>
        <taxon>Gunneridae</taxon>
        <taxon>Pentapetalae</taxon>
        <taxon>asterids</taxon>
        <taxon>lamiids</taxon>
        <taxon>Solanales</taxon>
        <taxon>Convolvulaceae</taxon>
        <taxon>Cuscuteae</taxon>
        <taxon>Cuscuta</taxon>
        <taxon>Cuscuta subgen. Cuscuta</taxon>
    </lineage>
</organism>
<dbReference type="PANTHER" id="PTHR31099">
    <property type="entry name" value="OS06G0165300 PROTEIN"/>
    <property type="match status" value="1"/>
</dbReference>
<evidence type="ECO:0000313" key="4">
    <source>
        <dbReference type="Proteomes" id="UP001152523"/>
    </source>
</evidence>
<comment type="caution">
    <text evidence="3">The sequence shown here is derived from an EMBL/GenBank/DDBJ whole genome shotgun (WGS) entry which is preliminary data.</text>
</comment>
<accession>A0AAV0F0K2</accession>